<dbReference type="Proteomes" id="UP001430953">
    <property type="component" value="Unassembled WGS sequence"/>
</dbReference>
<gene>
    <name evidence="1" type="ORF">PUN28_019713</name>
</gene>
<accession>A0AAW2EC40</accession>
<evidence type="ECO:0000313" key="2">
    <source>
        <dbReference type="Proteomes" id="UP001430953"/>
    </source>
</evidence>
<keyword evidence="2" id="KW-1185">Reference proteome</keyword>
<dbReference type="EMBL" id="JADYXP020000026">
    <property type="protein sequence ID" value="KAL0100570.1"/>
    <property type="molecule type" value="Genomic_DNA"/>
</dbReference>
<dbReference type="AlphaFoldDB" id="A0AAW2EC40"/>
<reference evidence="1 2" key="1">
    <citation type="submission" date="2023-03" db="EMBL/GenBank/DDBJ databases">
        <title>High recombination rates correlate with genetic variation in Cardiocondyla obscurior ants.</title>
        <authorList>
            <person name="Errbii M."/>
        </authorList>
    </citation>
    <scope>NUCLEOTIDE SEQUENCE [LARGE SCALE GENOMIC DNA]</scope>
    <source>
        <strain evidence="1">Alpha-2009</strain>
        <tissue evidence="1">Whole body</tissue>
    </source>
</reference>
<comment type="caution">
    <text evidence="1">The sequence shown here is derived from an EMBL/GenBank/DDBJ whole genome shotgun (WGS) entry which is preliminary data.</text>
</comment>
<sequence length="88" mass="10601">MEREGISGDMIRRGKELYKEMRCRVMMRGKMGEVLDEEGRVGKKTPGYMVMEELQRDKLRTRMRRRAWGFEKRIEEGRESGLARKCWE</sequence>
<organism evidence="1 2">
    <name type="scientific">Cardiocondyla obscurior</name>
    <dbReference type="NCBI Taxonomy" id="286306"/>
    <lineage>
        <taxon>Eukaryota</taxon>
        <taxon>Metazoa</taxon>
        <taxon>Ecdysozoa</taxon>
        <taxon>Arthropoda</taxon>
        <taxon>Hexapoda</taxon>
        <taxon>Insecta</taxon>
        <taxon>Pterygota</taxon>
        <taxon>Neoptera</taxon>
        <taxon>Endopterygota</taxon>
        <taxon>Hymenoptera</taxon>
        <taxon>Apocrita</taxon>
        <taxon>Aculeata</taxon>
        <taxon>Formicoidea</taxon>
        <taxon>Formicidae</taxon>
        <taxon>Myrmicinae</taxon>
        <taxon>Cardiocondyla</taxon>
    </lineage>
</organism>
<name>A0AAW2EC40_9HYME</name>
<protein>
    <submittedName>
        <fullName evidence="1">Uncharacterized protein</fullName>
    </submittedName>
</protein>
<evidence type="ECO:0000313" key="1">
    <source>
        <dbReference type="EMBL" id="KAL0100570.1"/>
    </source>
</evidence>
<proteinExistence type="predicted"/>